<keyword evidence="15" id="KW-1185">Reference proteome</keyword>
<keyword evidence="8 13" id="KW-0812">Transmembrane</keyword>
<feature type="transmembrane region" description="Helical" evidence="13">
    <location>
        <begin position="140"/>
        <end position="160"/>
    </location>
</feature>
<feature type="transmembrane region" description="Helical" evidence="13">
    <location>
        <begin position="199"/>
        <end position="221"/>
    </location>
</feature>
<comment type="caution">
    <text evidence="14">The sequence shown here is derived from an EMBL/GenBank/DDBJ whole genome shotgun (WGS) entry which is preliminary data.</text>
</comment>
<evidence type="ECO:0000313" key="14">
    <source>
        <dbReference type="EMBL" id="KAL3793642.1"/>
    </source>
</evidence>
<comment type="similarity">
    <text evidence="3">Belongs to the SWEET sugar transporter family.</text>
</comment>
<evidence type="ECO:0000256" key="12">
    <source>
        <dbReference type="ARBA" id="ARBA00023136"/>
    </source>
</evidence>
<evidence type="ECO:0000256" key="7">
    <source>
        <dbReference type="ARBA" id="ARBA00022597"/>
    </source>
</evidence>
<organism evidence="14 15">
    <name type="scientific">Cyclotella atomus</name>
    <dbReference type="NCBI Taxonomy" id="382360"/>
    <lineage>
        <taxon>Eukaryota</taxon>
        <taxon>Sar</taxon>
        <taxon>Stramenopiles</taxon>
        <taxon>Ochrophyta</taxon>
        <taxon>Bacillariophyta</taxon>
        <taxon>Coscinodiscophyceae</taxon>
        <taxon>Thalassiosirophycidae</taxon>
        <taxon>Stephanodiscales</taxon>
        <taxon>Stephanodiscaceae</taxon>
        <taxon>Cyclotella</taxon>
    </lineage>
</organism>
<keyword evidence="5" id="KW-0813">Transport</keyword>
<dbReference type="Pfam" id="PF03083">
    <property type="entry name" value="MtN3_slv"/>
    <property type="match status" value="1"/>
</dbReference>
<reference evidence="14 15" key="1">
    <citation type="submission" date="2024-10" db="EMBL/GenBank/DDBJ databases">
        <title>Updated reference genomes for cyclostephanoid diatoms.</title>
        <authorList>
            <person name="Roberts W.R."/>
            <person name="Alverson A.J."/>
        </authorList>
    </citation>
    <scope>NUCLEOTIDE SEQUENCE [LARGE SCALE GENOMIC DNA]</scope>
    <source>
        <strain evidence="14 15">AJA010-31</strain>
    </source>
</reference>
<name>A0ABD3Q0W6_9STRA</name>
<evidence type="ECO:0000256" key="13">
    <source>
        <dbReference type="SAM" id="Phobius"/>
    </source>
</evidence>
<dbReference type="GO" id="GO:0005886">
    <property type="term" value="C:plasma membrane"/>
    <property type="evidence" value="ECO:0007669"/>
    <property type="project" value="UniProtKB-SubCell"/>
</dbReference>
<keyword evidence="6" id="KW-1003">Cell membrane</keyword>
<evidence type="ECO:0000256" key="1">
    <source>
        <dbReference type="ARBA" id="ARBA00004651"/>
    </source>
</evidence>
<evidence type="ECO:0000256" key="3">
    <source>
        <dbReference type="ARBA" id="ARBA00007809"/>
    </source>
</evidence>
<dbReference type="InterPro" id="IPR047664">
    <property type="entry name" value="SWEET"/>
</dbReference>
<comment type="subcellular location">
    <subcellularLocation>
        <location evidence="1">Cell membrane</location>
        <topology evidence="1">Multi-pass membrane protein</topology>
    </subcellularLocation>
    <subcellularLocation>
        <location evidence="2">Golgi apparatus membrane</location>
        <topology evidence="2">Multi-pass membrane protein</topology>
    </subcellularLocation>
</comment>
<evidence type="ECO:0000256" key="2">
    <source>
        <dbReference type="ARBA" id="ARBA00004653"/>
    </source>
</evidence>
<keyword evidence="12 13" id="KW-0472">Membrane</keyword>
<proteinExistence type="inferred from homology"/>
<dbReference type="FunFam" id="1.20.1280.290:FF:000004">
    <property type="entry name" value="Sugar transporter SWEET"/>
    <property type="match status" value="1"/>
</dbReference>
<evidence type="ECO:0000313" key="15">
    <source>
        <dbReference type="Proteomes" id="UP001530400"/>
    </source>
</evidence>
<evidence type="ECO:0000256" key="10">
    <source>
        <dbReference type="ARBA" id="ARBA00022989"/>
    </source>
</evidence>
<evidence type="ECO:0000256" key="9">
    <source>
        <dbReference type="ARBA" id="ARBA00022737"/>
    </source>
</evidence>
<evidence type="ECO:0000256" key="8">
    <source>
        <dbReference type="ARBA" id="ARBA00022692"/>
    </source>
</evidence>
<dbReference type="EMBL" id="JALLPJ020000388">
    <property type="protein sequence ID" value="KAL3793642.1"/>
    <property type="molecule type" value="Genomic_DNA"/>
</dbReference>
<dbReference type="AlphaFoldDB" id="A0ABD3Q0W6"/>
<keyword evidence="9" id="KW-0677">Repeat</keyword>
<dbReference type="Proteomes" id="UP001530400">
    <property type="component" value="Unassembled WGS sequence"/>
</dbReference>
<sequence>MNIKNLSTAIVFAFGHTIVNADGINPVSTSESFKSIIIACGTIAPYTGVLCSFAPLPTMRQIARDKTTGIMPLLPYSSMVSNSFIWQLESVFWANSVGFLLGIIEHLPGTIDQHWKGPSAIILFNAMLATSLPKNRARDMIGKVGMLSFTVLFASPLAALKQVVESKSAASIPLPFTIASLINCFLWSVVGKYEMNDVYILLPSVLGLCCALVQLALKLIYSDRVQVKRSSGILL</sequence>
<protein>
    <recommendedName>
        <fullName evidence="4">Sugar transporter SWEET1</fullName>
    </recommendedName>
</protein>
<feature type="transmembrane region" description="Helical" evidence="13">
    <location>
        <begin position="172"/>
        <end position="193"/>
    </location>
</feature>
<evidence type="ECO:0000256" key="11">
    <source>
        <dbReference type="ARBA" id="ARBA00023034"/>
    </source>
</evidence>
<keyword evidence="7" id="KW-0762">Sugar transport</keyword>
<gene>
    <name evidence="14" type="ORF">ACHAWO_001691</name>
</gene>
<dbReference type="InterPro" id="IPR004316">
    <property type="entry name" value="SWEET_rpt"/>
</dbReference>
<keyword evidence="11" id="KW-0333">Golgi apparatus</keyword>
<dbReference type="PANTHER" id="PTHR10791">
    <property type="entry name" value="RAG1-ACTIVATING PROTEIN 1"/>
    <property type="match status" value="1"/>
</dbReference>
<accession>A0ABD3Q0W6</accession>
<evidence type="ECO:0000256" key="6">
    <source>
        <dbReference type="ARBA" id="ARBA00022475"/>
    </source>
</evidence>
<evidence type="ECO:0000256" key="5">
    <source>
        <dbReference type="ARBA" id="ARBA00022448"/>
    </source>
</evidence>
<keyword evidence="10 13" id="KW-1133">Transmembrane helix</keyword>
<dbReference type="PANTHER" id="PTHR10791:SF30">
    <property type="entry name" value="SUGAR TRANSPORTER SWEET1"/>
    <property type="match status" value="1"/>
</dbReference>
<dbReference type="GO" id="GO:0000139">
    <property type="term" value="C:Golgi membrane"/>
    <property type="evidence" value="ECO:0007669"/>
    <property type="project" value="UniProtKB-SubCell"/>
</dbReference>
<evidence type="ECO:0000256" key="4">
    <source>
        <dbReference type="ARBA" id="ARBA00021741"/>
    </source>
</evidence>
<dbReference type="Gene3D" id="1.20.1280.290">
    <property type="match status" value="2"/>
</dbReference>